<sequence length="253" mass="29087">MAASTGFFATLKLLWEIRQVRIDTKIIPDVVTIFLEVDGIPVYLNPGVISKKFVAAFGVNLVFNVAWVFTWNYELFIWAEVLLILLAVTNCIVTALISRNLAKHNHRLQKVNPKIYWSYVIMGQFGHQLYATWSIIAAIFQLIVPAHYWWGIDMEILSIATIATLLVVLCLWFMADISIWYTYQPYSIIPYLGILWGFSGVLDRTASQLIRNQAVVTFIGFILALNTGFLLIKIALLVNREKKRLFRSNQIYY</sequence>
<proteinExistence type="predicted"/>
<feature type="transmembrane region" description="Helical" evidence="1">
    <location>
        <begin position="53"/>
        <end position="69"/>
    </location>
</feature>
<dbReference type="AlphaFoldDB" id="A0A553PQX1"/>
<comment type="caution">
    <text evidence="2">The sequence shown here is derived from an EMBL/GenBank/DDBJ whole genome shotgun (WGS) entry which is preliminary data.</text>
</comment>
<feature type="transmembrane region" description="Helical" evidence="1">
    <location>
        <begin position="186"/>
        <end position="202"/>
    </location>
</feature>
<feature type="transmembrane region" description="Helical" evidence="1">
    <location>
        <begin position="75"/>
        <end position="97"/>
    </location>
</feature>
<feature type="transmembrane region" description="Helical" evidence="1">
    <location>
        <begin position="156"/>
        <end position="174"/>
    </location>
</feature>
<organism evidence="2 3">
    <name type="scientific">Tigriopus californicus</name>
    <name type="common">Marine copepod</name>
    <dbReference type="NCBI Taxonomy" id="6832"/>
    <lineage>
        <taxon>Eukaryota</taxon>
        <taxon>Metazoa</taxon>
        <taxon>Ecdysozoa</taxon>
        <taxon>Arthropoda</taxon>
        <taxon>Crustacea</taxon>
        <taxon>Multicrustacea</taxon>
        <taxon>Hexanauplia</taxon>
        <taxon>Copepoda</taxon>
        <taxon>Harpacticoida</taxon>
        <taxon>Harpacticidae</taxon>
        <taxon>Tigriopus</taxon>
    </lineage>
</organism>
<keyword evidence="1" id="KW-1133">Transmembrane helix</keyword>
<reference evidence="2 3" key="1">
    <citation type="journal article" date="2018" name="Nat. Ecol. Evol.">
        <title>Genomic signatures of mitonuclear coevolution across populations of Tigriopus californicus.</title>
        <authorList>
            <person name="Barreto F.S."/>
            <person name="Watson E.T."/>
            <person name="Lima T.G."/>
            <person name="Willett C.S."/>
            <person name="Edmands S."/>
            <person name="Li W."/>
            <person name="Burton R.S."/>
        </authorList>
    </citation>
    <scope>NUCLEOTIDE SEQUENCE [LARGE SCALE GENOMIC DNA]</scope>
    <source>
        <strain evidence="2 3">San Diego</strain>
    </source>
</reference>
<name>A0A553PQX1_TIGCA</name>
<protein>
    <submittedName>
        <fullName evidence="2">Uncharacterized protein</fullName>
    </submittedName>
</protein>
<dbReference type="Proteomes" id="UP000318571">
    <property type="component" value="Chromosome 6"/>
</dbReference>
<keyword evidence="1" id="KW-0812">Transmembrane</keyword>
<accession>A0A553PQX1</accession>
<gene>
    <name evidence="2" type="ORF">TCAL_13400</name>
</gene>
<dbReference type="PANTHER" id="PTHR33802">
    <property type="entry name" value="SI:CH211-161H7.5-RELATED"/>
    <property type="match status" value="1"/>
</dbReference>
<feature type="transmembrane region" description="Helical" evidence="1">
    <location>
        <begin position="129"/>
        <end position="150"/>
    </location>
</feature>
<evidence type="ECO:0000313" key="3">
    <source>
        <dbReference type="Proteomes" id="UP000318571"/>
    </source>
</evidence>
<dbReference type="OMA" id="WTWWIWA"/>
<dbReference type="EMBL" id="VCGU01000002">
    <property type="protein sequence ID" value="TRY80083.1"/>
    <property type="molecule type" value="Genomic_DNA"/>
</dbReference>
<keyword evidence="3" id="KW-1185">Reference proteome</keyword>
<dbReference type="PANTHER" id="PTHR33802:SF1">
    <property type="entry name" value="XK-RELATED PROTEIN"/>
    <property type="match status" value="1"/>
</dbReference>
<keyword evidence="1" id="KW-0472">Membrane</keyword>
<evidence type="ECO:0000256" key="1">
    <source>
        <dbReference type="SAM" id="Phobius"/>
    </source>
</evidence>
<evidence type="ECO:0000313" key="2">
    <source>
        <dbReference type="EMBL" id="TRY80083.1"/>
    </source>
</evidence>
<feature type="transmembrane region" description="Helical" evidence="1">
    <location>
        <begin position="214"/>
        <end position="238"/>
    </location>
</feature>